<dbReference type="Proteomes" id="UP000326268">
    <property type="component" value="Unassembled WGS sequence"/>
</dbReference>
<dbReference type="AlphaFoldDB" id="A0A5N6ZTC7"/>
<accession>A0A5N6ZTC7</accession>
<protein>
    <submittedName>
        <fullName evidence="1">Uncharacterized protein</fullName>
    </submittedName>
</protein>
<evidence type="ECO:0000313" key="1">
    <source>
        <dbReference type="EMBL" id="KAE8360196.1"/>
    </source>
</evidence>
<reference evidence="1 2" key="1">
    <citation type="submission" date="2019-04" db="EMBL/GenBank/DDBJ databases">
        <title>Friends and foes A comparative genomics studyof 23 Aspergillus species from section Flavi.</title>
        <authorList>
            <consortium name="DOE Joint Genome Institute"/>
            <person name="Kjaerbolling I."/>
            <person name="Vesth T."/>
            <person name="Frisvad J.C."/>
            <person name="Nybo J.L."/>
            <person name="Theobald S."/>
            <person name="Kildgaard S."/>
            <person name="Isbrandt T."/>
            <person name="Kuo A."/>
            <person name="Sato A."/>
            <person name="Lyhne E.K."/>
            <person name="Kogle M.E."/>
            <person name="Wiebenga A."/>
            <person name="Kun R.S."/>
            <person name="Lubbers R.J."/>
            <person name="Makela M.R."/>
            <person name="Barry K."/>
            <person name="Chovatia M."/>
            <person name="Clum A."/>
            <person name="Daum C."/>
            <person name="Haridas S."/>
            <person name="He G."/>
            <person name="LaButti K."/>
            <person name="Lipzen A."/>
            <person name="Mondo S."/>
            <person name="Riley R."/>
            <person name="Salamov A."/>
            <person name="Simmons B.A."/>
            <person name="Magnuson J.K."/>
            <person name="Henrissat B."/>
            <person name="Mortensen U.H."/>
            <person name="Larsen T.O."/>
            <person name="Devries R.P."/>
            <person name="Grigoriev I.V."/>
            <person name="Machida M."/>
            <person name="Baker S.E."/>
            <person name="Andersen M.R."/>
        </authorList>
    </citation>
    <scope>NUCLEOTIDE SEQUENCE [LARGE SCALE GENOMIC DNA]</scope>
    <source>
        <strain evidence="1 2">CBS 763.97</strain>
    </source>
</reference>
<dbReference type="GeneID" id="43652843"/>
<name>A0A5N6ZTC7_9EURO</name>
<gene>
    <name evidence="1" type="ORF">BDV27DRAFT_134907</name>
</gene>
<evidence type="ECO:0000313" key="2">
    <source>
        <dbReference type="Proteomes" id="UP000326268"/>
    </source>
</evidence>
<dbReference type="RefSeq" id="XP_031923277.1">
    <property type="nucleotide sequence ID" value="XM_032068397.1"/>
</dbReference>
<dbReference type="EMBL" id="ML737786">
    <property type="protein sequence ID" value="KAE8360196.1"/>
    <property type="molecule type" value="Genomic_DNA"/>
</dbReference>
<organism evidence="1 2">
    <name type="scientific">Aspergillus caelatus</name>
    <dbReference type="NCBI Taxonomy" id="61420"/>
    <lineage>
        <taxon>Eukaryota</taxon>
        <taxon>Fungi</taxon>
        <taxon>Dikarya</taxon>
        <taxon>Ascomycota</taxon>
        <taxon>Pezizomycotina</taxon>
        <taxon>Eurotiomycetes</taxon>
        <taxon>Eurotiomycetidae</taxon>
        <taxon>Eurotiales</taxon>
        <taxon>Aspergillaceae</taxon>
        <taxon>Aspergillus</taxon>
        <taxon>Aspergillus subgen. Circumdati</taxon>
    </lineage>
</organism>
<keyword evidence="2" id="KW-1185">Reference proteome</keyword>
<proteinExistence type="predicted"/>
<sequence length="60" mass="6497">MSGPSCAVHPFSPFGNMACLGLCLCALTTLFTGYGVPGYQDLSMRAPFRFSCIHTSTYIR</sequence>